<name>A0A183LVX9_9TREM</name>
<protein>
    <submittedName>
        <fullName evidence="1">Uncharacterized protein</fullName>
    </submittedName>
</protein>
<sequence length="595" mass="69277">MLAGDQRLVHTPLVLSRYWSPCEPLSWNEGFSTPMGELSVFTKPVISPEIRFTSSHFRKQHLRHEKAKEPNYHRIFSRNQQNGYVSDGIISFKRNYKNSNSTFDNHREPDMVYLKPFNRQRSNQNSTLSQETLQEDHIGNQNKVSSLEYMAKQQQHIYNRRTSETKNNCQPTPRSEFSIQMSEKVLLYGDETWTTTKAIIQKIQVFIYCCLRRILRICWPDIISKNLLWKRANQIPVKEKIKKNHWKWIRYTLKKSPNCVKRQAFTWNPQGQRRGRPKNTLYREMETNIIRMNNNWIELERKADDRVGWRMLVGGLCSFGSNRTVIQGPPSGPVLSISETCPVMGSNPINPEPTCTDSNVSSSQKDSLLNVHGIFAVITHETEKKLSSTLNAAAPNGSHHPATDVSVESNYRDSLLPENKSDASNDGQKFNTILIDADYLNDPLSTNEVPNKFGHNISEESNFDYLISSVIQPHHLNYTRKENFKQTQHYVINQDLDLPKIDIGSNCLIHQLIHLRRTHSAPIEHTLMNNNNNNNKFNSFGFNYHHRKLHYDSVYNYSNIYQDYLTNHHSNNTVIKDKDQKWLSLNHCKFISMYH</sequence>
<dbReference type="EMBL" id="UZAI01003325">
    <property type="protein sequence ID" value="VDO78902.1"/>
    <property type="molecule type" value="Genomic_DNA"/>
</dbReference>
<organism evidence="1 2">
    <name type="scientific">Schistosoma margrebowiei</name>
    <dbReference type="NCBI Taxonomy" id="48269"/>
    <lineage>
        <taxon>Eukaryota</taxon>
        <taxon>Metazoa</taxon>
        <taxon>Spiralia</taxon>
        <taxon>Lophotrochozoa</taxon>
        <taxon>Platyhelminthes</taxon>
        <taxon>Trematoda</taxon>
        <taxon>Digenea</taxon>
        <taxon>Strigeidida</taxon>
        <taxon>Schistosomatoidea</taxon>
        <taxon>Schistosomatidae</taxon>
        <taxon>Schistosoma</taxon>
    </lineage>
</organism>
<reference evidence="1 2" key="1">
    <citation type="submission" date="2018-11" db="EMBL/GenBank/DDBJ databases">
        <authorList>
            <consortium name="Pathogen Informatics"/>
        </authorList>
    </citation>
    <scope>NUCLEOTIDE SEQUENCE [LARGE SCALE GENOMIC DNA]</scope>
    <source>
        <strain evidence="1 2">Zambia</strain>
    </source>
</reference>
<evidence type="ECO:0000313" key="1">
    <source>
        <dbReference type="EMBL" id="VDO78902.1"/>
    </source>
</evidence>
<dbReference type="AlphaFoldDB" id="A0A183LVX9"/>
<proteinExistence type="predicted"/>
<dbReference type="Proteomes" id="UP000277204">
    <property type="component" value="Unassembled WGS sequence"/>
</dbReference>
<gene>
    <name evidence="1" type="ORF">SMRZ_LOCUS7954</name>
</gene>
<keyword evidence="2" id="KW-1185">Reference proteome</keyword>
<evidence type="ECO:0000313" key="2">
    <source>
        <dbReference type="Proteomes" id="UP000277204"/>
    </source>
</evidence>
<accession>A0A183LVX9</accession>